<protein>
    <recommendedName>
        <fullName evidence="2">CRA domain-containing protein</fullName>
    </recommendedName>
</protein>
<comment type="caution">
    <text evidence="3">The sequence shown here is derived from an EMBL/GenBank/DDBJ whole genome shotgun (WGS) entry which is preliminary data.</text>
</comment>
<organism evidence="3 4">
    <name type="scientific">Brassica carinata</name>
    <name type="common">Ethiopian mustard</name>
    <name type="synonym">Abyssinian cabbage</name>
    <dbReference type="NCBI Taxonomy" id="52824"/>
    <lineage>
        <taxon>Eukaryota</taxon>
        <taxon>Viridiplantae</taxon>
        <taxon>Streptophyta</taxon>
        <taxon>Embryophyta</taxon>
        <taxon>Tracheophyta</taxon>
        <taxon>Spermatophyta</taxon>
        <taxon>Magnoliopsida</taxon>
        <taxon>eudicotyledons</taxon>
        <taxon>Gunneridae</taxon>
        <taxon>Pentapetalae</taxon>
        <taxon>rosids</taxon>
        <taxon>malvids</taxon>
        <taxon>Brassicales</taxon>
        <taxon>Brassicaceae</taxon>
        <taxon>Brassiceae</taxon>
        <taxon>Brassica</taxon>
    </lineage>
</organism>
<dbReference type="InterPro" id="IPR013144">
    <property type="entry name" value="CRA_dom"/>
</dbReference>
<gene>
    <name evidence="3" type="ORF">Bca52824_001410</name>
</gene>
<dbReference type="OrthoDB" id="2415936at2759"/>
<dbReference type="Pfam" id="PF10607">
    <property type="entry name" value="CTLH"/>
    <property type="match status" value="1"/>
</dbReference>
<dbReference type="Proteomes" id="UP000886595">
    <property type="component" value="Unassembled WGS sequence"/>
</dbReference>
<feature type="chain" id="PRO_5036479107" description="CRA domain-containing protein" evidence="1">
    <location>
        <begin position="22"/>
        <end position="160"/>
    </location>
</feature>
<accession>A0A8X7WJC5</accession>
<evidence type="ECO:0000313" key="3">
    <source>
        <dbReference type="EMBL" id="KAG2330230.1"/>
    </source>
</evidence>
<feature type="domain" description="CRA" evidence="2">
    <location>
        <begin position="60"/>
        <end position="146"/>
    </location>
</feature>
<evidence type="ECO:0000256" key="1">
    <source>
        <dbReference type="SAM" id="SignalP"/>
    </source>
</evidence>
<proteinExistence type="predicted"/>
<sequence length="160" mass="17599">MFCLCVGFVLGSALLISVQRAAIQHTNPNPSQLLLPSDFCFASFSGDDGDPASVTESVASPAEEALEFSQSKLAPFGNVHRYVEKLQDVIALLAYEDPEKSPMFHSCFNSFSHRPEHANHPSHTPMERLLQQVTVVSQYLTEKNGKDAFPLFSLKDSLKG</sequence>
<evidence type="ECO:0000313" key="4">
    <source>
        <dbReference type="Proteomes" id="UP000886595"/>
    </source>
</evidence>
<dbReference type="SMART" id="SM00757">
    <property type="entry name" value="CRA"/>
    <property type="match status" value="1"/>
</dbReference>
<dbReference type="EMBL" id="JAAMPC010000001">
    <property type="protein sequence ID" value="KAG2330230.1"/>
    <property type="molecule type" value="Genomic_DNA"/>
</dbReference>
<name>A0A8X7WJC5_BRACI</name>
<keyword evidence="1" id="KW-0732">Signal</keyword>
<dbReference type="InterPro" id="IPR024964">
    <property type="entry name" value="CTLH/CRA"/>
</dbReference>
<feature type="signal peptide" evidence="1">
    <location>
        <begin position="1"/>
        <end position="21"/>
    </location>
</feature>
<reference evidence="3 4" key="1">
    <citation type="submission" date="2020-02" db="EMBL/GenBank/DDBJ databases">
        <authorList>
            <person name="Ma Q."/>
            <person name="Huang Y."/>
            <person name="Song X."/>
            <person name="Pei D."/>
        </authorList>
    </citation>
    <scope>NUCLEOTIDE SEQUENCE [LARGE SCALE GENOMIC DNA]</scope>
    <source>
        <strain evidence="3">Sxm20200214</strain>
        <tissue evidence="3">Leaf</tissue>
    </source>
</reference>
<evidence type="ECO:0000259" key="2">
    <source>
        <dbReference type="SMART" id="SM00757"/>
    </source>
</evidence>
<keyword evidence="4" id="KW-1185">Reference proteome</keyword>
<dbReference type="AlphaFoldDB" id="A0A8X7WJC5"/>